<name>A0A1X2H1Z7_SYNRA</name>
<protein>
    <recommendedName>
        <fullName evidence="3">ISXO2-like transposase domain-containing protein</fullName>
    </recommendedName>
</protein>
<dbReference type="Proteomes" id="UP000242180">
    <property type="component" value="Unassembled WGS sequence"/>
</dbReference>
<sequence length="180" mass="20937">MDAYDFVRVNHSEHYRGPDMDGYHPGETFDTNMIEGMWSNVKAKVTPRQRTYKAMPWKLLEFLWHWKHKRDRWYSMVKCLEKTHFSSTINRTGVPTIRIPASRRDDAVGLPTRAPGEYRRQRPLLTPEATEGIQEQAEGEEVLVTGAHDEESPEERARTLHELGTALAAIQGVRRRHEDN</sequence>
<dbReference type="EMBL" id="MCGN01000011">
    <property type="protein sequence ID" value="ORY91436.1"/>
    <property type="molecule type" value="Genomic_DNA"/>
</dbReference>
<keyword evidence="2" id="KW-1185">Reference proteome</keyword>
<gene>
    <name evidence="1" type="ORF">BCR43DRAFT_518791</name>
</gene>
<dbReference type="AlphaFoldDB" id="A0A1X2H1Z7"/>
<dbReference type="OrthoDB" id="5598606at2759"/>
<evidence type="ECO:0000313" key="2">
    <source>
        <dbReference type="Proteomes" id="UP000242180"/>
    </source>
</evidence>
<evidence type="ECO:0008006" key="3">
    <source>
        <dbReference type="Google" id="ProtNLM"/>
    </source>
</evidence>
<accession>A0A1X2H1Z7</accession>
<proteinExistence type="predicted"/>
<comment type="caution">
    <text evidence="1">The sequence shown here is derived from an EMBL/GenBank/DDBJ whole genome shotgun (WGS) entry which is preliminary data.</text>
</comment>
<dbReference type="InParanoid" id="A0A1X2H1Z7"/>
<reference evidence="1 2" key="1">
    <citation type="submission" date="2016-07" db="EMBL/GenBank/DDBJ databases">
        <title>Pervasive Adenine N6-methylation of Active Genes in Fungi.</title>
        <authorList>
            <consortium name="DOE Joint Genome Institute"/>
            <person name="Mondo S.J."/>
            <person name="Dannebaum R.O."/>
            <person name="Kuo R.C."/>
            <person name="Labutti K."/>
            <person name="Haridas S."/>
            <person name="Kuo A."/>
            <person name="Salamov A."/>
            <person name="Ahrendt S.R."/>
            <person name="Lipzen A."/>
            <person name="Sullivan W."/>
            <person name="Andreopoulos W.B."/>
            <person name="Clum A."/>
            <person name="Lindquist E."/>
            <person name="Daum C."/>
            <person name="Ramamoorthy G.K."/>
            <person name="Gryganskyi A."/>
            <person name="Culley D."/>
            <person name="Magnuson J.K."/>
            <person name="James T.Y."/>
            <person name="O'Malley M.A."/>
            <person name="Stajich J.E."/>
            <person name="Spatafora J.W."/>
            <person name="Visel A."/>
            <person name="Grigoriev I.V."/>
        </authorList>
    </citation>
    <scope>NUCLEOTIDE SEQUENCE [LARGE SCALE GENOMIC DNA]</scope>
    <source>
        <strain evidence="1 2">NRRL 2496</strain>
    </source>
</reference>
<organism evidence="1 2">
    <name type="scientific">Syncephalastrum racemosum</name>
    <name type="common">Filamentous fungus</name>
    <dbReference type="NCBI Taxonomy" id="13706"/>
    <lineage>
        <taxon>Eukaryota</taxon>
        <taxon>Fungi</taxon>
        <taxon>Fungi incertae sedis</taxon>
        <taxon>Mucoromycota</taxon>
        <taxon>Mucoromycotina</taxon>
        <taxon>Mucoromycetes</taxon>
        <taxon>Mucorales</taxon>
        <taxon>Syncephalastraceae</taxon>
        <taxon>Syncephalastrum</taxon>
    </lineage>
</organism>
<evidence type="ECO:0000313" key="1">
    <source>
        <dbReference type="EMBL" id="ORY91436.1"/>
    </source>
</evidence>